<evidence type="ECO:0000313" key="1">
    <source>
        <dbReference type="EMBL" id="JAD25431.1"/>
    </source>
</evidence>
<reference evidence="1" key="1">
    <citation type="submission" date="2014-09" db="EMBL/GenBank/DDBJ databases">
        <authorList>
            <person name="Magalhaes I.L.F."/>
            <person name="Oliveira U."/>
            <person name="Santos F.R."/>
            <person name="Vidigal T.H.D.A."/>
            <person name="Brescovit A.D."/>
            <person name="Santos A.J."/>
        </authorList>
    </citation>
    <scope>NUCLEOTIDE SEQUENCE</scope>
    <source>
        <tissue evidence="1">Shoot tissue taken approximately 20 cm above the soil surface</tissue>
    </source>
</reference>
<proteinExistence type="predicted"/>
<reference evidence="1" key="2">
    <citation type="journal article" date="2015" name="Data Brief">
        <title>Shoot transcriptome of the giant reed, Arundo donax.</title>
        <authorList>
            <person name="Barrero R.A."/>
            <person name="Guerrero F.D."/>
            <person name="Moolhuijzen P."/>
            <person name="Goolsby J.A."/>
            <person name="Tidwell J."/>
            <person name="Bellgard S.E."/>
            <person name="Bellgard M.I."/>
        </authorList>
    </citation>
    <scope>NUCLEOTIDE SEQUENCE</scope>
    <source>
        <tissue evidence="1">Shoot tissue taken approximately 20 cm above the soil surface</tissue>
    </source>
</reference>
<sequence length="52" mass="6179">MRLYFVHSSHLNPHKQYSNQLRPMATKTNRLNKQFPVHIIPNHKTKGALRTK</sequence>
<accession>A0A0A8YHH5</accession>
<name>A0A0A8YHH5_ARUDO</name>
<organism evidence="1">
    <name type="scientific">Arundo donax</name>
    <name type="common">Giant reed</name>
    <name type="synonym">Donax arundinaceus</name>
    <dbReference type="NCBI Taxonomy" id="35708"/>
    <lineage>
        <taxon>Eukaryota</taxon>
        <taxon>Viridiplantae</taxon>
        <taxon>Streptophyta</taxon>
        <taxon>Embryophyta</taxon>
        <taxon>Tracheophyta</taxon>
        <taxon>Spermatophyta</taxon>
        <taxon>Magnoliopsida</taxon>
        <taxon>Liliopsida</taxon>
        <taxon>Poales</taxon>
        <taxon>Poaceae</taxon>
        <taxon>PACMAD clade</taxon>
        <taxon>Arundinoideae</taxon>
        <taxon>Arundineae</taxon>
        <taxon>Arundo</taxon>
    </lineage>
</organism>
<dbReference type="EMBL" id="GBRH01272464">
    <property type="protein sequence ID" value="JAD25431.1"/>
    <property type="molecule type" value="Transcribed_RNA"/>
</dbReference>
<dbReference type="AlphaFoldDB" id="A0A0A8YHH5"/>
<protein>
    <submittedName>
        <fullName evidence="1">Uncharacterized protein</fullName>
    </submittedName>
</protein>